<keyword evidence="3" id="KW-1185">Reference proteome</keyword>
<dbReference type="InterPro" id="IPR036611">
    <property type="entry name" value="Trigger_fac_ribosome-bd_sf"/>
</dbReference>
<dbReference type="GO" id="GO:0051083">
    <property type="term" value="P:'de novo' cotranslational protein folding"/>
    <property type="evidence" value="ECO:0007669"/>
    <property type="project" value="TreeGrafter"/>
</dbReference>
<dbReference type="EMBL" id="FNVS01000014">
    <property type="protein sequence ID" value="SEG08653.1"/>
    <property type="molecule type" value="Genomic_DNA"/>
</dbReference>
<dbReference type="SUPFAM" id="SSF109998">
    <property type="entry name" value="Triger factor/SurA peptide-binding domain-like"/>
    <property type="match status" value="1"/>
</dbReference>
<dbReference type="NCBIfam" id="TIGR00115">
    <property type="entry name" value="tig"/>
    <property type="match status" value="1"/>
</dbReference>
<evidence type="ECO:0000259" key="1">
    <source>
        <dbReference type="Pfam" id="PF05697"/>
    </source>
</evidence>
<comment type="caution">
    <text evidence="2">The sequence shown here is derived from an EMBL/GenBank/DDBJ whole genome shotgun (WGS) entry which is preliminary data.</text>
</comment>
<dbReference type="Pfam" id="PF05697">
    <property type="entry name" value="Trigger_N"/>
    <property type="match status" value="1"/>
</dbReference>
<evidence type="ECO:0000313" key="3">
    <source>
        <dbReference type="Proteomes" id="UP000236725"/>
    </source>
</evidence>
<dbReference type="PANTHER" id="PTHR30560">
    <property type="entry name" value="TRIGGER FACTOR CHAPERONE AND PEPTIDYL-PROLYL CIS/TRANS ISOMERASE"/>
    <property type="match status" value="1"/>
</dbReference>
<dbReference type="GO" id="GO:0003755">
    <property type="term" value="F:peptidyl-prolyl cis-trans isomerase activity"/>
    <property type="evidence" value="ECO:0007669"/>
    <property type="project" value="TreeGrafter"/>
</dbReference>
<dbReference type="InterPro" id="IPR005215">
    <property type="entry name" value="Trig_fac"/>
</dbReference>
<protein>
    <submittedName>
        <fullName evidence="2">Trigger factor</fullName>
    </submittedName>
</protein>
<dbReference type="GO" id="GO:0015031">
    <property type="term" value="P:protein transport"/>
    <property type="evidence" value="ECO:0007669"/>
    <property type="project" value="InterPro"/>
</dbReference>
<dbReference type="PIRSF" id="PIRSF003095">
    <property type="entry name" value="Trigger_factor"/>
    <property type="match status" value="1"/>
</dbReference>
<dbReference type="Proteomes" id="UP000236725">
    <property type="component" value="Unassembled WGS sequence"/>
</dbReference>
<reference evidence="2 3" key="1">
    <citation type="submission" date="2016-10" db="EMBL/GenBank/DDBJ databases">
        <authorList>
            <person name="Varghese N."/>
            <person name="Submissions S."/>
        </authorList>
    </citation>
    <scope>NUCLEOTIDE SEQUENCE [LARGE SCALE GENOMIC DNA]</scope>
    <source>
        <strain evidence="2 3">DSM 29073</strain>
    </source>
</reference>
<evidence type="ECO:0000313" key="2">
    <source>
        <dbReference type="EMBL" id="SEG08653.1"/>
    </source>
</evidence>
<proteinExistence type="predicted"/>
<dbReference type="InterPro" id="IPR027304">
    <property type="entry name" value="Trigger_fact/SurA_dom_sf"/>
</dbReference>
<dbReference type="AlphaFoldDB" id="A0A8G2F214"/>
<sequence length="450" mass="51345">MNISLKNNDALSGIIKLEIVKADYESQVEGNLRKLRQKANVPGFRKGMVPVGMVKKMYGKHVLIEEINKIVSENLFKYIRENNLAVLGEPLSSMTEQKDIDFDKDEDFEFCFDVAFAPAFNIELDKNDKLVYYQVAIDDDMLNKQVESYTSHFGSYDQAEEVEERDLVKGTVAELENGAPKEGGIVVEDAVLMPSYMKDEAEKAKFIGSKVNSVVVFNPNKAYEGAEAEISSFLKIGKEDVANHTGDFSFEIKEVTRHKNAELNQELFDKVFGEGAVTNEEEFKNKIKEALAEQFDPQSNFKFLTDARELLSAKAGEMEIADDLVKRWLLVANEKNTPEAIEEDYPKIKEDLKYHFIKDALVKKYNLNVEREDIENFAKRVAKAQFAQYGMLSVPEEMLDNYAKDMLKNQQTMQNIAERAMEEKLAACLKEQVDLEIKEISADEFNKLFE</sequence>
<dbReference type="Gene3D" id="3.30.70.1050">
    <property type="entry name" value="Trigger factor ribosome-binding domain"/>
    <property type="match status" value="1"/>
</dbReference>
<dbReference type="Gene3D" id="1.10.3120.10">
    <property type="entry name" value="Trigger factor, C-terminal domain"/>
    <property type="match status" value="1"/>
</dbReference>
<feature type="domain" description="Trigger factor ribosome-binding bacterial" evidence="1">
    <location>
        <begin position="1"/>
        <end position="148"/>
    </location>
</feature>
<name>A0A8G2F214_9BACT</name>
<accession>A0A8G2F214</accession>
<gene>
    <name evidence="2" type="ORF">SAMN05444001_11483</name>
</gene>
<dbReference type="InterPro" id="IPR037041">
    <property type="entry name" value="Trigger_fac_C_sf"/>
</dbReference>
<dbReference type="RefSeq" id="WP_103983873.1">
    <property type="nucleotide sequence ID" value="NZ_FNVS01000014.1"/>
</dbReference>
<organism evidence="2 3">
    <name type="scientific">Parabacteroides chinchillae</name>
    <dbReference type="NCBI Taxonomy" id="871327"/>
    <lineage>
        <taxon>Bacteria</taxon>
        <taxon>Pseudomonadati</taxon>
        <taxon>Bacteroidota</taxon>
        <taxon>Bacteroidia</taxon>
        <taxon>Bacteroidales</taxon>
        <taxon>Tannerellaceae</taxon>
        <taxon>Parabacteroides</taxon>
    </lineage>
</organism>
<dbReference type="InterPro" id="IPR008881">
    <property type="entry name" value="Trigger_fac_ribosome-bd_bac"/>
</dbReference>
<dbReference type="PANTHER" id="PTHR30560:SF3">
    <property type="entry name" value="TRIGGER FACTOR-LIKE PROTEIN TIG, CHLOROPLASTIC"/>
    <property type="match status" value="1"/>
</dbReference>
<dbReference type="GO" id="GO:0043022">
    <property type="term" value="F:ribosome binding"/>
    <property type="evidence" value="ECO:0007669"/>
    <property type="project" value="TreeGrafter"/>
</dbReference>
<dbReference type="SUPFAM" id="SSF102735">
    <property type="entry name" value="Trigger factor ribosome-binding domain"/>
    <property type="match status" value="1"/>
</dbReference>
<dbReference type="GO" id="GO:0044183">
    <property type="term" value="F:protein folding chaperone"/>
    <property type="evidence" value="ECO:0007669"/>
    <property type="project" value="TreeGrafter"/>
</dbReference>
<dbReference type="GO" id="GO:0043335">
    <property type="term" value="P:protein unfolding"/>
    <property type="evidence" value="ECO:0007669"/>
    <property type="project" value="TreeGrafter"/>
</dbReference>